<protein>
    <submittedName>
        <fullName evidence="4">HNH endonuclease</fullName>
    </submittedName>
</protein>
<dbReference type="Pfam" id="PF02720">
    <property type="entry name" value="DUF222"/>
    <property type="match status" value="1"/>
</dbReference>
<dbReference type="OrthoDB" id="3656171at2"/>
<keyword evidence="4" id="KW-0540">Nuclease</keyword>
<feature type="region of interest" description="Disordered" evidence="2">
    <location>
        <begin position="234"/>
        <end position="289"/>
    </location>
</feature>
<organism evidence="4 5">
    <name type="scientific">Paractinoplanes atraurantiacus</name>
    <dbReference type="NCBI Taxonomy" id="1036182"/>
    <lineage>
        <taxon>Bacteria</taxon>
        <taxon>Bacillati</taxon>
        <taxon>Actinomycetota</taxon>
        <taxon>Actinomycetes</taxon>
        <taxon>Micromonosporales</taxon>
        <taxon>Micromonosporaceae</taxon>
        <taxon>Paractinoplanes</taxon>
    </lineage>
</organism>
<dbReference type="CDD" id="cd00085">
    <property type="entry name" value="HNHc"/>
    <property type="match status" value="1"/>
</dbReference>
<accession>A0A285K0T6</accession>
<evidence type="ECO:0000256" key="1">
    <source>
        <dbReference type="ARBA" id="ARBA00023450"/>
    </source>
</evidence>
<gene>
    <name evidence="4" type="ORF">SAMN05421748_12888</name>
</gene>
<sequence>MAVVIGELDRFNTDVAELAATPLWPLDDDELTACLRAAYRLEQTATTLQALLAQQAGVRGLPARHGSRTTRAWLCAQLRCDPRPARDLADLATALTRHPSLEQALLDGRVDARQATVIADTVDTVETGLADLDEIGPAEAATLLRQARDTLLDMAAQFPALLLRKAGDRILTHVAPHIAERAEEAALARQEARAHRARGFTMSAPRNGQVRLSGTLGLEDAALVRAALDPLCRPLPTGRPAPGGRPVPIDRPGPDSADPTGRPGSDSPNFTGRPDPDSDSIDQHRPAQQRADALVDVCRLALRSEQLPASGGEPAQLAVTIPYDPLTRALGTATTDTGARLSAATARRLACDARILPVVLGGQSQVLDLGRTTRLATGPLRRALHVRDGGCAFPGCDRPARWTDAHHVLSWTEGGATTLDNLVLLCRGHHRLIHHPTAGWEIRLNADGHHDFIPPATFDPARRPRRNVLHLVHNPTVAAPDQLRMAA</sequence>
<dbReference type="AlphaFoldDB" id="A0A285K0T6"/>
<dbReference type="GO" id="GO:0008270">
    <property type="term" value="F:zinc ion binding"/>
    <property type="evidence" value="ECO:0007669"/>
    <property type="project" value="InterPro"/>
</dbReference>
<dbReference type="Proteomes" id="UP000219612">
    <property type="component" value="Unassembled WGS sequence"/>
</dbReference>
<dbReference type="InterPro" id="IPR002711">
    <property type="entry name" value="HNH"/>
</dbReference>
<dbReference type="Pfam" id="PF01844">
    <property type="entry name" value="HNH"/>
    <property type="match status" value="1"/>
</dbReference>
<evidence type="ECO:0000259" key="3">
    <source>
        <dbReference type="SMART" id="SM00507"/>
    </source>
</evidence>
<reference evidence="5" key="1">
    <citation type="submission" date="2017-09" db="EMBL/GenBank/DDBJ databases">
        <authorList>
            <person name="Varghese N."/>
            <person name="Submissions S."/>
        </authorList>
    </citation>
    <scope>NUCLEOTIDE SEQUENCE [LARGE SCALE GENOMIC DNA]</scope>
    <source>
        <strain evidence="5">CGMCC 4.6857</strain>
    </source>
</reference>
<keyword evidence="5" id="KW-1185">Reference proteome</keyword>
<feature type="domain" description="HNH nuclease" evidence="3">
    <location>
        <begin position="379"/>
        <end position="431"/>
    </location>
</feature>
<dbReference type="Gene3D" id="1.10.30.50">
    <property type="match status" value="1"/>
</dbReference>
<dbReference type="EMBL" id="OBDY01000028">
    <property type="protein sequence ID" value="SNY65617.1"/>
    <property type="molecule type" value="Genomic_DNA"/>
</dbReference>
<proteinExistence type="inferred from homology"/>
<name>A0A285K0T6_9ACTN</name>
<keyword evidence="4" id="KW-0255">Endonuclease</keyword>
<evidence type="ECO:0000256" key="2">
    <source>
        <dbReference type="SAM" id="MobiDB-lite"/>
    </source>
</evidence>
<keyword evidence="4" id="KW-0378">Hydrolase</keyword>
<dbReference type="GO" id="GO:0004519">
    <property type="term" value="F:endonuclease activity"/>
    <property type="evidence" value="ECO:0007669"/>
    <property type="project" value="UniProtKB-KW"/>
</dbReference>
<comment type="similarity">
    <text evidence="1">Belongs to the Rv1128c/1148c/1588c/1702c/1945/3466 family.</text>
</comment>
<dbReference type="GO" id="GO:0003676">
    <property type="term" value="F:nucleic acid binding"/>
    <property type="evidence" value="ECO:0007669"/>
    <property type="project" value="InterPro"/>
</dbReference>
<evidence type="ECO:0000313" key="4">
    <source>
        <dbReference type="EMBL" id="SNY65617.1"/>
    </source>
</evidence>
<evidence type="ECO:0000313" key="5">
    <source>
        <dbReference type="Proteomes" id="UP000219612"/>
    </source>
</evidence>
<dbReference type="SMART" id="SM00507">
    <property type="entry name" value="HNHc"/>
    <property type="match status" value="1"/>
</dbReference>
<dbReference type="InterPro" id="IPR003870">
    <property type="entry name" value="DUF222"/>
</dbReference>
<dbReference type="InterPro" id="IPR003615">
    <property type="entry name" value="HNH_nuc"/>
</dbReference>
<feature type="compositionally biased region" description="Pro residues" evidence="2">
    <location>
        <begin position="237"/>
        <end position="251"/>
    </location>
</feature>